<dbReference type="InterPro" id="IPR001525">
    <property type="entry name" value="C5_MeTfrase"/>
</dbReference>
<dbReference type="PROSITE" id="PS51679">
    <property type="entry name" value="SAM_MT_C5"/>
    <property type="match status" value="1"/>
</dbReference>
<accession>A0A2A5RLN8</accession>
<dbReference type="CDD" id="cd00315">
    <property type="entry name" value="Cyt_C5_DNA_methylase"/>
    <property type="match status" value="1"/>
</dbReference>
<dbReference type="GO" id="GO:0009307">
    <property type="term" value="P:DNA restriction-modification system"/>
    <property type="evidence" value="ECO:0007669"/>
    <property type="project" value="UniProtKB-KW"/>
</dbReference>
<comment type="similarity">
    <text evidence="5 6">Belongs to the class I-like SAM-binding methyltransferase superfamily. C5-methyltransferase family.</text>
</comment>
<keyword evidence="2 5" id="KW-0808">Transferase</keyword>
<dbReference type="PROSITE" id="PS00095">
    <property type="entry name" value="C5_MTASE_2"/>
    <property type="match status" value="1"/>
</dbReference>
<dbReference type="Proteomes" id="UP000218181">
    <property type="component" value="Unassembled WGS sequence"/>
</dbReference>
<name>A0A2A5RLN8_9LACT</name>
<evidence type="ECO:0000256" key="3">
    <source>
        <dbReference type="ARBA" id="ARBA00022691"/>
    </source>
</evidence>
<dbReference type="InterPro" id="IPR018117">
    <property type="entry name" value="C5_DNA_meth_AS"/>
</dbReference>
<proteinExistence type="inferred from homology"/>
<dbReference type="STRING" id="1291764.GCA_001311235_02859"/>
<evidence type="ECO:0000313" key="9">
    <source>
        <dbReference type="Proteomes" id="UP000218181"/>
    </source>
</evidence>
<dbReference type="RefSeq" id="WP_096817973.1">
    <property type="nucleotide sequence ID" value="NZ_JXJU01000005.1"/>
</dbReference>
<feature type="active site" evidence="5">
    <location>
        <position position="91"/>
    </location>
</feature>
<dbReference type="GO" id="GO:0032259">
    <property type="term" value="P:methylation"/>
    <property type="evidence" value="ECO:0007669"/>
    <property type="project" value="UniProtKB-KW"/>
</dbReference>
<dbReference type="PANTHER" id="PTHR46098:SF1">
    <property type="entry name" value="TRNA (CYTOSINE(38)-C(5))-METHYLTRANSFERASE"/>
    <property type="match status" value="1"/>
</dbReference>
<keyword evidence="4" id="KW-0680">Restriction system</keyword>
<keyword evidence="1 5" id="KW-0489">Methyltransferase</keyword>
<dbReference type="InterPro" id="IPR029063">
    <property type="entry name" value="SAM-dependent_MTases_sf"/>
</dbReference>
<dbReference type="InterPro" id="IPR031303">
    <property type="entry name" value="C5_meth_CS"/>
</dbReference>
<protein>
    <recommendedName>
        <fullName evidence="7">Cytosine-specific methyltransferase</fullName>
        <ecNumber evidence="7">2.1.1.37</ecNumber>
    </recommendedName>
</protein>
<evidence type="ECO:0000256" key="4">
    <source>
        <dbReference type="ARBA" id="ARBA00022747"/>
    </source>
</evidence>
<dbReference type="GO" id="GO:0003886">
    <property type="term" value="F:DNA (cytosine-5-)-methyltransferase activity"/>
    <property type="evidence" value="ECO:0007669"/>
    <property type="project" value="UniProtKB-EC"/>
</dbReference>
<dbReference type="PANTHER" id="PTHR46098">
    <property type="entry name" value="TRNA (CYTOSINE(38)-C(5))-METHYLTRANSFERASE"/>
    <property type="match status" value="1"/>
</dbReference>
<dbReference type="Gene3D" id="3.90.120.10">
    <property type="entry name" value="DNA Methylase, subunit A, domain 2"/>
    <property type="match status" value="1"/>
</dbReference>
<keyword evidence="9" id="KW-1185">Reference proteome</keyword>
<keyword evidence="3 5" id="KW-0949">S-adenosyl-L-methionine</keyword>
<comment type="catalytic activity">
    <reaction evidence="7">
        <text>a 2'-deoxycytidine in DNA + S-adenosyl-L-methionine = a 5-methyl-2'-deoxycytidine in DNA + S-adenosyl-L-homocysteine + H(+)</text>
        <dbReference type="Rhea" id="RHEA:13681"/>
        <dbReference type="Rhea" id="RHEA-COMP:11369"/>
        <dbReference type="Rhea" id="RHEA-COMP:11370"/>
        <dbReference type="ChEBI" id="CHEBI:15378"/>
        <dbReference type="ChEBI" id="CHEBI:57856"/>
        <dbReference type="ChEBI" id="CHEBI:59789"/>
        <dbReference type="ChEBI" id="CHEBI:85452"/>
        <dbReference type="ChEBI" id="CHEBI:85454"/>
        <dbReference type="EC" id="2.1.1.37"/>
    </reaction>
</comment>
<dbReference type="PRINTS" id="PR00105">
    <property type="entry name" value="C5METTRFRASE"/>
</dbReference>
<reference evidence="8 9" key="1">
    <citation type="submission" date="2014-12" db="EMBL/GenBank/DDBJ databases">
        <title>Draft genome sequences of 10 type strains of Lactococcus.</title>
        <authorList>
            <person name="Sun Z."/>
            <person name="Zhong Z."/>
            <person name="Liu W."/>
            <person name="Zhang W."/>
            <person name="Zhang H."/>
        </authorList>
    </citation>
    <scope>NUCLEOTIDE SEQUENCE [LARGE SCALE GENOMIC DNA]</scope>
    <source>
        <strain evidence="8 9">JCM 16395</strain>
    </source>
</reference>
<evidence type="ECO:0000256" key="5">
    <source>
        <dbReference type="PROSITE-ProRule" id="PRU01016"/>
    </source>
</evidence>
<dbReference type="InterPro" id="IPR050750">
    <property type="entry name" value="C5-MTase"/>
</dbReference>
<dbReference type="Gene3D" id="3.40.50.150">
    <property type="entry name" value="Vaccinia Virus protein VP39"/>
    <property type="match status" value="1"/>
</dbReference>
<evidence type="ECO:0000256" key="6">
    <source>
        <dbReference type="RuleBase" id="RU000416"/>
    </source>
</evidence>
<gene>
    <name evidence="8" type="ORF">RT41_GL001485</name>
</gene>
<dbReference type="AlphaFoldDB" id="A0A2A5RLN8"/>
<organism evidence="8 9">
    <name type="scientific">Lactococcus fujiensis JCM 16395</name>
    <dbReference type="NCBI Taxonomy" id="1291764"/>
    <lineage>
        <taxon>Bacteria</taxon>
        <taxon>Bacillati</taxon>
        <taxon>Bacillota</taxon>
        <taxon>Bacilli</taxon>
        <taxon>Lactobacillales</taxon>
        <taxon>Streptococcaceae</taxon>
        <taxon>Lactococcus</taxon>
    </lineage>
</organism>
<dbReference type="PROSITE" id="PS00094">
    <property type="entry name" value="C5_MTASE_1"/>
    <property type="match status" value="1"/>
</dbReference>
<comment type="caution">
    <text evidence="8">The sequence shown here is derived from an EMBL/GenBank/DDBJ whole genome shotgun (WGS) entry which is preliminary data.</text>
</comment>
<dbReference type="EC" id="2.1.1.37" evidence="7"/>
<evidence type="ECO:0000256" key="1">
    <source>
        <dbReference type="ARBA" id="ARBA00022603"/>
    </source>
</evidence>
<dbReference type="Pfam" id="PF00145">
    <property type="entry name" value="DNA_methylase"/>
    <property type="match status" value="1"/>
</dbReference>
<dbReference type="SUPFAM" id="SSF53335">
    <property type="entry name" value="S-adenosyl-L-methionine-dependent methyltransferases"/>
    <property type="match status" value="1"/>
</dbReference>
<evidence type="ECO:0000256" key="7">
    <source>
        <dbReference type="RuleBase" id="RU000417"/>
    </source>
</evidence>
<dbReference type="EMBL" id="JXJU01000005">
    <property type="protein sequence ID" value="PCS00174.1"/>
    <property type="molecule type" value="Genomic_DNA"/>
</dbReference>
<evidence type="ECO:0000313" key="8">
    <source>
        <dbReference type="EMBL" id="PCS00174.1"/>
    </source>
</evidence>
<evidence type="ECO:0000256" key="2">
    <source>
        <dbReference type="ARBA" id="ARBA00022679"/>
    </source>
</evidence>
<dbReference type="NCBIfam" id="TIGR00675">
    <property type="entry name" value="dcm"/>
    <property type="match status" value="1"/>
</dbReference>
<dbReference type="OrthoDB" id="9813719at2"/>
<sequence>MTENNATVSTPYTIASFFGGVGGIDLGFIKTKKFSSVFINEFDKNAQETISKNFPDVKLDRRDIHIVDTDTDTGFNTHLLDTDLIVGGFPCQAFSIAGYRKGFDDDRGDLFFELLRMIKKHQPRAIFIENVKNLVTHDHSNTFRVIREALTLEGYYVKWKVLNAKEYGNIPQNRERIYIVGFADKKAFETFKFPEPQELTTKLSDVIDFNKLEDDKYYYKQGRQNFYEQLEKEVISQDSVYQWRRQYVRENKSGVVPTLTANMGTGGHNVPLIKSDTGIRKLTPRETFNVQGFPKDFILPENLSNGALYKQAGNSVVVPVIERIAENIAKALDSTPNIVKPININDTYALYHVIMNGRLEGESDFVQQFNSNSELKDFCDTNKISVLNEDEYLKIIQKNGIADFYIVLNPSK</sequence>